<protein>
    <recommendedName>
        <fullName evidence="1">Methyltransferase domain-containing protein</fullName>
    </recommendedName>
</protein>
<keyword evidence="4" id="KW-1185">Reference proteome</keyword>
<accession>A0A816G7K1</accession>
<organism evidence="3 4">
    <name type="scientific">Adineta steineri</name>
    <dbReference type="NCBI Taxonomy" id="433720"/>
    <lineage>
        <taxon>Eukaryota</taxon>
        <taxon>Metazoa</taxon>
        <taxon>Spiralia</taxon>
        <taxon>Gnathifera</taxon>
        <taxon>Rotifera</taxon>
        <taxon>Eurotatoria</taxon>
        <taxon>Bdelloidea</taxon>
        <taxon>Adinetida</taxon>
        <taxon>Adinetidae</taxon>
        <taxon>Adineta</taxon>
    </lineage>
</organism>
<dbReference type="InterPro" id="IPR029063">
    <property type="entry name" value="SAM-dependent_MTases_sf"/>
</dbReference>
<evidence type="ECO:0000313" key="2">
    <source>
        <dbReference type="EMBL" id="CAF1576060.1"/>
    </source>
</evidence>
<dbReference type="Proteomes" id="UP000663877">
    <property type="component" value="Unassembled WGS sequence"/>
</dbReference>
<dbReference type="Proteomes" id="UP000663832">
    <property type="component" value="Unassembled WGS sequence"/>
</dbReference>
<proteinExistence type="predicted"/>
<reference evidence="3" key="1">
    <citation type="submission" date="2021-02" db="EMBL/GenBank/DDBJ databases">
        <authorList>
            <person name="Nowell W R."/>
        </authorList>
    </citation>
    <scope>NUCLEOTIDE SEQUENCE</scope>
</reference>
<feature type="domain" description="Methyltransferase" evidence="1">
    <location>
        <begin position="54"/>
        <end position="180"/>
    </location>
</feature>
<dbReference type="EMBL" id="CAJNOM010006632">
    <property type="protein sequence ID" value="CAF1671387.1"/>
    <property type="molecule type" value="Genomic_DNA"/>
</dbReference>
<dbReference type="OrthoDB" id="10017101at2759"/>
<dbReference type="CDD" id="cd02440">
    <property type="entry name" value="AdoMet_MTases"/>
    <property type="match status" value="1"/>
</dbReference>
<evidence type="ECO:0000313" key="4">
    <source>
        <dbReference type="Proteomes" id="UP000663832"/>
    </source>
</evidence>
<dbReference type="SUPFAM" id="SSF53335">
    <property type="entry name" value="S-adenosyl-L-methionine-dependent methyltransferases"/>
    <property type="match status" value="1"/>
</dbReference>
<evidence type="ECO:0000313" key="3">
    <source>
        <dbReference type="EMBL" id="CAF1671387.1"/>
    </source>
</evidence>
<dbReference type="Gene3D" id="3.40.50.150">
    <property type="entry name" value="Vaccinia Virus protein VP39"/>
    <property type="match status" value="1"/>
</dbReference>
<evidence type="ECO:0000259" key="1">
    <source>
        <dbReference type="Pfam" id="PF13847"/>
    </source>
</evidence>
<dbReference type="AlphaFoldDB" id="A0A816G7K1"/>
<dbReference type="Pfam" id="PF13847">
    <property type="entry name" value="Methyltransf_31"/>
    <property type="match status" value="1"/>
</dbReference>
<comment type="caution">
    <text evidence="3">The sequence shown here is derived from an EMBL/GenBank/DDBJ whole genome shotgun (WGS) entry which is preliminary data.</text>
</comment>
<name>A0A816G7K1_9BILA</name>
<sequence>MYWPSQPYQFYGRNYYMGRLIGEVVPFHNAHDIMRSGRDMQEYPDYMLASLNIQPGMVVADIGAGVGFTSLRLARLVGPYGRVFSTELQPQMLNQLMLNAYTLGLAQNIVPTYASHFDANLPPNSCDLILMVDTYHECINPPAILSGLRHALKKNGRLVLVEYRSEDSRMPNMYNDHRMSIAQAKLELESNGFLLTQVHEFLPWQHILIYNKL</sequence>
<dbReference type="InterPro" id="IPR025714">
    <property type="entry name" value="Methyltranfer_dom"/>
</dbReference>
<dbReference type="EMBL" id="CAJNOI010006215">
    <property type="protein sequence ID" value="CAF1576060.1"/>
    <property type="molecule type" value="Genomic_DNA"/>
</dbReference>
<gene>
    <name evidence="2" type="ORF">BJG266_LOCUS48215</name>
    <name evidence="3" type="ORF">QVE165_LOCUS65274</name>
</gene>